<dbReference type="AlphaFoldDB" id="A0A0F9PAI3"/>
<gene>
    <name evidence="1" type="ORF">LCGC14_0850580</name>
</gene>
<organism evidence="1">
    <name type="scientific">marine sediment metagenome</name>
    <dbReference type="NCBI Taxonomy" id="412755"/>
    <lineage>
        <taxon>unclassified sequences</taxon>
        <taxon>metagenomes</taxon>
        <taxon>ecological metagenomes</taxon>
    </lineage>
</organism>
<dbReference type="EMBL" id="LAZR01002533">
    <property type="protein sequence ID" value="KKN28810.1"/>
    <property type="molecule type" value="Genomic_DNA"/>
</dbReference>
<name>A0A0F9PAI3_9ZZZZ</name>
<reference evidence="1" key="1">
    <citation type="journal article" date="2015" name="Nature">
        <title>Complex archaea that bridge the gap between prokaryotes and eukaryotes.</title>
        <authorList>
            <person name="Spang A."/>
            <person name="Saw J.H."/>
            <person name="Jorgensen S.L."/>
            <person name="Zaremba-Niedzwiedzka K."/>
            <person name="Martijn J."/>
            <person name="Lind A.E."/>
            <person name="van Eijk R."/>
            <person name="Schleper C."/>
            <person name="Guy L."/>
            <person name="Ettema T.J."/>
        </authorList>
    </citation>
    <scope>NUCLEOTIDE SEQUENCE</scope>
</reference>
<accession>A0A0F9PAI3</accession>
<comment type="caution">
    <text evidence="1">The sequence shown here is derived from an EMBL/GenBank/DDBJ whole genome shotgun (WGS) entry which is preliminary data.</text>
</comment>
<evidence type="ECO:0000313" key="1">
    <source>
        <dbReference type="EMBL" id="KKN28810.1"/>
    </source>
</evidence>
<protein>
    <submittedName>
        <fullName evidence="1">Uncharacterized protein</fullName>
    </submittedName>
</protein>
<proteinExistence type="predicted"/>
<sequence>MTNQRSKQVGTHWVCEIVRRRVDETVAKSIDRRVNRAVRTSIWNQLDAASAWNMLLRFDALEIK</sequence>